<feature type="domain" description="PKS/mFAS DH" evidence="11">
    <location>
        <begin position="169"/>
        <end position="496"/>
    </location>
</feature>
<dbReference type="GO" id="GO:0006633">
    <property type="term" value="P:fatty acid biosynthetic process"/>
    <property type="evidence" value="ECO:0007669"/>
    <property type="project" value="TreeGrafter"/>
</dbReference>
<evidence type="ECO:0000256" key="4">
    <source>
        <dbReference type="ARBA" id="ARBA00022679"/>
    </source>
</evidence>
<dbReference type="SUPFAM" id="SSF55048">
    <property type="entry name" value="Probable ACP-binding domain of malonyl-CoA ACP transacylase"/>
    <property type="match status" value="1"/>
</dbReference>
<dbReference type="InterPro" id="IPR020843">
    <property type="entry name" value="ER"/>
</dbReference>
<dbReference type="InterPro" id="IPR020806">
    <property type="entry name" value="PKS_PP-bd"/>
</dbReference>
<dbReference type="CDD" id="cd02440">
    <property type="entry name" value="AdoMet_MTases"/>
    <property type="match status" value="1"/>
</dbReference>
<protein>
    <submittedName>
        <fullName evidence="12">Uu.00g109470.m01.CDS01</fullName>
    </submittedName>
</protein>
<dbReference type="Pfam" id="PF08242">
    <property type="entry name" value="Methyltransf_12"/>
    <property type="match status" value="1"/>
</dbReference>
<dbReference type="PROSITE" id="PS50075">
    <property type="entry name" value="CARRIER"/>
    <property type="match status" value="1"/>
</dbReference>
<keyword evidence="8" id="KW-0012">Acyltransferase</keyword>
<dbReference type="InterPro" id="IPR049552">
    <property type="entry name" value="PKS_DH_N"/>
</dbReference>
<dbReference type="Pfam" id="PF08240">
    <property type="entry name" value="ADH_N"/>
    <property type="match status" value="1"/>
</dbReference>
<name>A0AAI8YG61_9PEZI</name>
<dbReference type="InterPro" id="IPR013217">
    <property type="entry name" value="Methyltransf_12"/>
</dbReference>
<dbReference type="InterPro" id="IPR042104">
    <property type="entry name" value="PKS_dehydratase_sf"/>
</dbReference>
<keyword evidence="1" id="KW-0596">Phosphopantetheine</keyword>
<dbReference type="SMART" id="SM00826">
    <property type="entry name" value="PKS_DH"/>
    <property type="match status" value="1"/>
</dbReference>
<dbReference type="InterPro" id="IPR013968">
    <property type="entry name" value="PKS_KR"/>
</dbReference>
<comment type="caution">
    <text evidence="9">Lacks conserved residue(s) required for the propagation of feature annotation.</text>
</comment>
<accession>A0AAI8YG61</accession>
<dbReference type="InterPro" id="IPR049900">
    <property type="entry name" value="PKS_mFAS_DH"/>
</dbReference>
<gene>
    <name evidence="12" type="ORF">KHLLAP_LOCUS4021</name>
</gene>
<dbReference type="SMART" id="SM00827">
    <property type="entry name" value="PKS_AT"/>
    <property type="match status" value="1"/>
</dbReference>
<evidence type="ECO:0000256" key="3">
    <source>
        <dbReference type="ARBA" id="ARBA00022603"/>
    </source>
</evidence>
<dbReference type="InterPro" id="IPR036291">
    <property type="entry name" value="NAD(P)-bd_dom_sf"/>
</dbReference>
<dbReference type="PROSITE" id="PS01162">
    <property type="entry name" value="QOR_ZETA_CRYSTAL"/>
    <property type="match status" value="1"/>
</dbReference>
<dbReference type="InterPro" id="IPR016035">
    <property type="entry name" value="Acyl_Trfase/lysoPLipase"/>
</dbReference>
<dbReference type="InterPro" id="IPR050091">
    <property type="entry name" value="PKS_NRPS_Biosynth_Enz"/>
</dbReference>
<dbReference type="SMART" id="SM00822">
    <property type="entry name" value="PKS_KR"/>
    <property type="match status" value="1"/>
</dbReference>
<dbReference type="InterPro" id="IPR009081">
    <property type="entry name" value="PP-bd_ACP"/>
</dbReference>
<dbReference type="GO" id="GO:0032259">
    <property type="term" value="P:methylation"/>
    <property type="evidence" value="ECO:0007669"/>
    <property type="project" value="UniProtKB-KW"/>
</dbReference>
<evidence type="ECO:0000313" key="13">
    <source>
        <dbReference type="Proteomes" id="UP001295740"/>
    </source>
</evidence>
<keyword evidence="3" id="KW-0489">Methyltransferase</keyword>
<dbReference type="Gene3D" id="3.90.180.10">
    <property type="entry name" value="Medium-chain alcohol dehydrogenases, catalytic domain"/>
    <property type="match status" value="1"/>
</dbReference>
<evidence type="ECO:0000259" key="11">
    <source>
        <dbReference type="PROSITE" id="PS52019"/>
    </source>
</evidence>
<dbReference type="PROSITE" id="PS52019">
    <property type="entry name" value="PKS_MFAS_DH"/>
    <property type="match status" value="1"/>
</dbReference>
<dbReference type="PANTHER" id="PTHR43775:SF49">
    <property type="entry name" value="SYNTHASE, PUTATIVE (JCVI)-RELATED"/>
    <property type="match status" value="1"/>
</dbReference>
<keyword evidence="2" id="KW-0597">Phosphoprotein</keyword>
<dbReference type="InterPro" id="IPR036736">
    <property type="entry name" value="ACP-like_sf"/>
</dbReference>
<keyword evidence="4" id="KW-0808">Transferase</keyword>
<dbReference type="GO" id="GO:0008168">
    <property type="term" value="F:methyltransferase activity"/>
    <property type="evidence" value="ECO:0007669"/>
    <property type="project" value="UniProtKB-KW"/>
</dbReference>
<dbReference type="InterPro" id="IPR057326">
    <property type="entry name" value="KR_dom"/>
</dbReference>
<evidence type="ECO:0000313" key="12">
    <source>
        <dbReference type="EMBL" id="CAJ2503553.1"/>
    </source>
</evidence>
<dbReference type="Pfam" id="PF00550">
    <property type="entry name" value="PP-binding"/>
    <property type="match status" value="1"/>
</dbReference>
<dbReference type="InterPro" id="IPR029063">
    <property type="entry name" value="SAM-dependent_MTases_sf"/>
</dbReference>
<dbReference type="InterPro" id="IPR016036">
    <property type="entry name" value="Malonyl_transacylase_ACP-bd"/>
</dbReference>
<dbReference type="InterPro" id="IPR014043">
    <property type="entry name" value="Acyl_transferase_dom"/>
</dbReference>
<dbReference type="InterPro" id="IPR011032">
    <property type="entry name" value="GroES-like_sf"/>
</dbReference>
<dbReference type="Gene3D" id="3.10.129.110">
    <property type="entry name" value="Polyketide synthase dehydratase"/>
    <property type="match status" value="2"/>
</dbReference>
<dbReference type="Gene3D" id="1.10.1200.10">
    <property type="entry name" value="ACP-like"/>
    <property type="match status" value="1"/>
</dbReference>
<evidence type="ECO:0000256" key="2">
    <source>
        <dbReference type="ARBA" id="ARBA00022553"/>
    </source>
</evidence>
<keyword evidence="6" id="KW-0560">Oxidoreductase</keyword>
<dbReference type="Gene3D" id="3.40.50.720">
    <property type="entry name" value="NAD(P)-binding Rossmann-like Domain"/>
    <property type="match status" value="2"/>
</dbReference>
<dbReference type="Gene3D" id="3.40.366.10">
    <property type="entry name" value="Malonyl-Coenzyme A Acyl Carrier Protein, domain 2"/>
    <property type="match status" value="1"/>
</dbReference>
<feature type="region of interest" description="N-terminal hotdog fold" evidence="9">
    <location>
        <begin position="169"/>
        <end position="340"/>
    </location>
</feature>
<dbReference type="GO" id="GO:0044550">
    <property type="term" value="P:secondary metabolite biosynthetic process"/>
    <property type="evidence" value="ECO:0007669"/>
    <property type="project" value="TreeGrafter"/>
</dbReference>
<dbReference type="Gene3D" id="3.40.50.150">
    <property type="entry name" value="Vaccinia Virus protein VP39"/>
    <property type="match status" value="1"/>
</dbReference>
<dbReference type="SUPFAM" id="SSF47336">
    <property type="entry name" value="ACP-like"/>
    <property type="match status" value="1"/>
</dbReference>
<feature type="region of interest" description="C-terminal hotdog fold" evidence="9">
    <location>
        <begin position="350"/>
        <end position="496"/>
    </location>
</feature>
<dbReference type="SMART" id="SM00823">
    <property type="entry name" value="PKS_PP"/>
    <property type="match status" value="1"/>
</dbReference>
<evidence type="ECO:0000256" key="6">
    <source>
        <dbReference type="ARBA" id="ARBA00023002"/>
    </source>
</evidence>
<dbReference type="InterPro" id="IPR001227">
    <property type="entry name" value="Ac_transferase_dom_sf"/>
</dbReference>
<dbReference type="InterPro" id="IPR013154">
    <property type="entry name" value="ADH-like_N"/>
</dbReference>
<dbReference type="Pfam" id="PF21089">
    <property type="entry name" value="PKS_DH_N"/>
    <property type="match status" value="1"/>
</dbReference>
<dbReference type="Pfam" id="PF08659">
    <property type="entry name" value="KR"/>
    <property type="match status" value="1"/>
</dbReference>
<keyword evidence="5" id="KW-0521">NADP</keyword>
<dbReference type="SUPFAM" id="SSF52151">
    <property type="entry name" value="FabD/lysophospholipase-like"/>
    <property type="match status" value="1"/>
</dbReference>
<dbReference type="GO" id="GO:0008270">
    <property type="term" value="F:zinc ion binding"/>
    <property type="evidence" value="ECO:0007669"/>
    <property type="project" value="InterPro"/>
</dbReference>
<dbReference type="EMBL" id="CAUWAG010000006">
    <property type="protein sequence ID" value="CAJ2503553.1"/>
    <property type="molecule type" value="Genomic_DNA"/>
</dbReference>
<evidence type="ECO:0000256" key="8">
    <source>
        <dbReference type="ARBA" id="ARBA00023315"/>
    </source>
</evidence>
<dbReference type="InterPro" id="IPR002364">
    <property type="entry name" value="Quin_OxRdtase/zeta-crystal_CS"/>
</dbReference>
<organism evidence="12 13">
    <name type="scientific">Anthostomella pinea</name>
    <dbReference type="NCBI Taxonomy" id="933095"/>
    <lineage>
        <taxon>Eukaryota</taxon>
        <taxon>Fungi</taxon>
        <taxon>Dikarya</taxon>
        <taxon>Ascomycota</taxon>
        <taxon>Pezizomycotina</taxon>
        <taxon>Sordariomycetes</taxon>
        <taxon>Xylariomycetidae</taxon>
        <taxon>Xylariales</taxon>
        <taxon>Xylariaceae</taxon>
        <taxon>Anthostomella</taxon>
    </lineage>
</organism>
<dbReference type="SUPFAM" id="SSF53335">
    <property type="entry name" value="S-adenosyl-L-methionine-dependent methyltransferases"/>
    <property type="match status" value="1"/>
</dbReference>
<dbReference type="SUPFAM" id="SSF50129">
    <property type="entry name" value="GroES-like"/>
    <property type="match status" value="1"/>
</dbReference>
<dbReference type="SMART" id="SM00829">
    <property type="entry name" value="PKS_ER"/>
    <property type="match status" value="1"/>
</dbReference>
<evidence type="ECO:0000256" key="7">
    <source>
        <dbReference type="ARBA" id="ARBA00023268"/>
    </source>
</evidence>
<dbReference type="SUPFAM" id="SSF51735">
    <property type="entry name" value="NAD(P)-binding Rossmann-fold domains"/>
    <property type="match status" value="2"/>
</dbReference>
<dbReference type="InterPro" id="IPR049551">
    <property type="entry name" value="PKS_DH_C"/>
</dbReference>
<dbReference type="Pfam" id="PF14765">
    <property type="entry name" value="PS-DH"/>
    <property type="match status" value="1"/>
</dbReference>
<reference evidence="12" key="1">
    <citation type="submission" date="2023-10" db="EMBL/GenBank/DDBJ databases">
        <authorList>
            <person name="Hackl T."/>
        </authorList>
    </citation>
    <scope>NUCLEOTIDE SEQUENCE</scope>
</reference>
<comment type="caution">
    <text evidence="12">The sequence shown here is derived from an EMBL/GenBank/DDBJ whole genome shotgun (WGS) entry which is preliminary data.</text>
</comment>
<dbReference type="GO" id="GO:0004312">
    <property type="term" value="F:fatty acid synthase activity"/>
    <property type="evidence" value="ECO:0007669"/>
    <property type="project" value="TreeGrafter"/>
</dbReference>
<keyword evidence="13" id="KW-1185">Reference proteome</keyword>
<proteinExistence type="predicted"/>
<dbReference type="Proteomes" id="UP001295740">
    <property type="component" value="Unassembled WGS sequence"/>
</dbReference>
<dbReference type="GO" id="GO:0031177">
    <property type="term" value="F:phosphopantetheine binding"/>
    <property type="evidence" value="ECO:0007669"/>
    <property type="project" value="InterPro"/>
</dbReference>
<evidence type="ECO:0000256" key="9">
    <source>
        <dbReference type="PROSITE-ProRule" id="PRU01363"/>
    </source>
</evidence>
<dbReference type="GO" id="GO:0016491">
    <property type="term" value="F:oxidoreductase activity"/>
    <property type="evidence" value="ECO:0007669"/>
    <property type="project" value="UniProtKB-KW"/>
</dbReference>
<evidence type="ECO:0000259" key="10">
    <source>
        <dbReference type="PROSITE" id="PS50075"/>
    </source>
</evidence>
<feature type="domain" description="Carrier" evidence="10">
    <location>
        <begin position="1581"/>
        <end position="1659"/>
    </location>
</feature>
<dbReference type="CDD" id="cd05195">
    <property type="entry name" value="enoyl_red"/>
    <property type="match status" value="1"/>
</dbReference>
<dbReference type="PANTHER" id="PTHR43775">
    <property type="entry name" value="FATTY ACID SYNTHASE"/>
    <property type="match status" value="1"/>
</dbReference>
<dbReference type="InterPro" id="IPR020807">
    <property type="entry name" value="PKS_DH"/>
</dbReference>
<evidence type="ECO:0000256" key="5">
    <source>
        <dbReference type="ARBA" id="ARBA00022857"/>
    </source>
</evidence>
<sequence>MNEAIINAFLRGVAVKQQTRAGAMAAVGLSRAAVKPFLIDGVVIACENSPNSTTLSDDGDQLDLILQAIKQNSPDVLARRLQVKTAYHSHHMKDVGSQYEEMLGGQISSQKPVVPFYSSVSQEVILYQGLLDPSYWRSNLECEVAFYPAVKRLLATESQSKALLEIGPHSALAGPLRQIVASTSADAFHVSTLVRNKHDTIALLTTAGELFLKGVDVDLASIVPSGQVLTNLPGYPWNYGTHCWHESRLSREWRLREFPHNDILGSRVLESSHLEPAWRNLLQLDKVPWIRDHVIGPDIVFPGAGYVAIACEAINQMTRANECSLREHCTGQVRSGAQDPPAPRNIVDLPRRVPKAHWYETLNRVGLNYGPRFQVIEDVSAHPLDNRVVGHIPMQHDDLEEGSSYYVHPADLDTCIQLFPAATTRGMARNLHNKFVPTYLTEVYVRRPTGPLTVEATATVNANGVLQGNCLCMDHEGAVVQLKGISMKPLKDEDDTGAKVHQNGVRLQWKPDIDFQDVDSLIASDIGAQRGQQLLQHLTLLCCIGARDALDRRFSSTNSEYAHDYYRWLCVHIAESLTEDAPFAEEVKVVLACSLAERPALLAEHIRGLKATAPSKVATTILHAYDALEGVLDNNIDPVELIQQSEAVSIAESQELLESWNYQPFLHLLSHHTPHLRILEIGAGAGSTTEKVLEGLYSQFGERMFYSYTYTDTSENLLNSAKERFKHVKGIEFRLLDVSEDPVAQGVSSGSFDLVIASNAPHSTRDVGGSLRNIKQMMKPAGKLLLQEFCHRRPWINFAMGAVPSWWADGAGDRAKDTYLTPEQWTDKLATSGFLTTKDAQRARFQNSMTIVAHLCMKHSLRVETVGLNDTLKDGVGVISILDLEGNPFLEEVPADYYESFKRFLLNASSGLLLLTKPCQMGCPEPQYAVIIGLARVLRNELGVRISTLGLDQCDTAQSMDAVCTVYQKLQSATGSGEVDVDCEFALTQGVIYVSRFHWVSVTDELAADSKDWNTKRLTIGKRGSLKTLQWVASPEDPLSEDEVLIEVRAAGMNFKDYLIAMGIVDEDTLGLELSGIIKGIGPKVLGLRVGDRVMALAFNSFASMAKTRETLCVVIPEALSFEDAATMPCVYATAIHGLLDLGRLEAGQTVLVHSASGGVGLTAIQVCRMVGAEVFATVGNEDKVNYLREKVGIPEGKIFSSRDSRNSADGFLTGIMRATAGRGVDLVLNSLSGELLHDSWKCVAAYGAMIKIGKRDLVGQGRLAMDLFEANRKFCGLELGKMCYERPERVKKLLERCADLYRAGDIQPIKPTAIVDAGDIENGFRSMQQGSRIGKVVVRMPEDSSVVAGSVAKLEDVQRVIEEARLPIAGIINASMVLRSGMFADMTHSDWEEALAPKVQGTWNLHTAFADKDVDFFILFSSLSGLVGPRGQANYAAGNTFLDAFVQYRQSAMGDVGVISENARLLNQFRFAAVHVMREQDLLDALELAIKKSGPYLSDLSLTGTNGYISESQLGLGMSTTMPLSSPQNHTTWKRDPRMGVYRNLEMSDETMEDADNDSDGGLRSFLTDIQANPRKLAEETHVTTLSRYVGTTLFNLIMRPVEDLEVTATMTSLGLDSLVAIELHDWCRQRLGVRVSVLEIMGAGTIRKLGGFLAEELMVKSGVGVREGRTFSLVESSS</sequence>
<keyword evidence="7" id="KW-0511">Multifunctional enzyme</keyword>
<evidence type="ECO:0000256" key="1">
    <source>
        <dbReference type="ARBA" id="ARBA00022450"/>
    </source>
</evidence>
<dbReference type="Pfam" id="PF00698">
    <property type="entry name" value="Acyl_transf_1"/>
    <property type="match status" value="1"/>
</dbReference>
<dbReference type="Pfam" id="PF13602">
    <property type="entry name" value="ADH_zinc_N_2"/>
    <property type="match status" value="1"/>
</dbReference>